<dbReference type="Pfam" id="PF13206">
    <property type="entry name" value="VSG_B"/>
    <property type="match status" value="2"/>
</dbReference>
<accession>F9WG60</accession>
<evidence type="ECO:0000256" key="1">
    <source>
        <dbReference type="ARBA" id="ARBA00002523"/>
    </source>
</evidence>
<keyword evidence="3" id="KW-1003">Cell membrane</keyword>
<evidence type="ECO:0000256" key="2">
    <source>
        <dbReference type="ARBA" id="ARBA00004609"/>
    </source>
</evidence>
<dbReference type="EMBL" id="CAEQ01002236">
    <property type="protein sequence ID" value="CCD16294.1"/>
    <property type="molecule type" value="Genomic_DNA"/>
</dbReference>
<evidence type="ECO:0000256" key="8">
    <source>
        <dbReference type="ARBA" id="ARBA00023288"/>
    </source>
</evidence>
<evidence type="ECO:0000256" key="7">
    <source>
        <dbReference type="ARBA" id="ARBA00023180"/>
    </source>
</evidence>
<proteinExistence type="predicted"/>
<keyword evidence="6" id="KW-0472">Membrane</keyword>
<keyword evidence="12" id="KW-1185">Reference proteome</keyword>
<feature type="domain" description="Trypanosome variant surface glycoprotein B-type N-terminal" evidence="10">
    <location>
        <begin position="23"/>
        <end position="97"/>
    </location>
</feature>
<evidence type="ECO:0000313" key="12">
    <source>
        <dbReference type="Proteomes" id="UP000000702"/>
    </source>
</evidence>
<dbReference type="InterPro" id="IPR025932">
    <property type="entry name" value="Trypano_VSG_B_N_dom"/>
</dbReference>
<name>F9WG60_TRYCI</name>
<evidence type="ECO:0000256" key="9">
    <source>
        <dbReference type="SAM" id="SignalP"/>
    </source>
</evidence>
<evidence type="ECO:0000256" key="3">
    <source>
        <dbReference type="ARBA" id="ARBA00022475"/>
    </source>
</evidence>
<evidence type="ECO:0000256" key="5">
    <source>
        <dbReference type="ARBA" id="ARBA00022729"/>
    </source>
</evidence>
<keyword evidence="8" id="KW-0449">Lipoprotein</keyword>
<dbReference type="GO" id="GO:0005886">
    <property type="term" value="C:plasma membrane"/>
    <property type="evidence" value="ECO:0007669"/>
    <property type="project" value="UniProtKB-SubCell"/>
</dbReference>
<feature type="chain" id="PRO_5003395011" evidence="9">
    <location>
        <begin position="24"/>
        <end position="424"/>
    </location>
</feature>
<dbReference type="GO" id="GO:0098552">
    <property type="term" value="C:side of membrane"/>
    <property type="evidence" value="ECO:0007669"/>
    <property type="project" value="UniProtKB-KW"/>
</dbReference>
<evidence type="ECO:0000313" key="11">
    <source>
        <dbReference type="EMBL" id="CCD16294.1"/>
    </source>
</evidence>
<organism evidence="11 12">
    <name type="scientific">Trypanosoma congolense (strain IL3000)</name>
    <dbReference type="NCBI Taxonomy" id="1068625"/>
    <lineage>
        <taxon>Eukaryota</taxon>
        <taxon>Discoba</taxon>
        <taxon>Euglenozoa</taxon>
        <taxon>Kinetoplastea</taxon>
        <taxon>Metakinetoplastina</taxon>
        <taxon>Trypanosomatida</taxon>
        <taxon>Trypanosomatidae</taxon>
        <taxon>Trypanosoma</taxon>
        <taxon>Nannomonas</taxon>
    </lineage>
</organism>
<comment type="subcellular location">
    <subcellularLocation>
        <location evidence="2">Cell membrane</location>
        <topology evidence="2">Lipid-anchor</topology>
        <topology evidence="2">GPI-anchor</topology>
    </subcellularLocation>
</comment>
<protein>
    <submittedName>
        <fullName evidence="11">Variant surface glycoprotein</fullName>
    </submittedName>
</protein>
<feature type="signal peptide" evidence="9">
    <location>
        <begin position="1"/>
        <end position="23"/>
    </location>
</feature>
<keyword evidence="7" id="KW-0325">Glycoprotein</keyword>
<sequence length="424" mass="46249">MSCLMNVILASTFLCSLWGEAAAQGAEVKSIDNAEQFALLCRIYNVAKNPPINHVDLTDPNKIVEDIDSINASLPEEKHINETEKLENSSDAHVKHSTTRDAAVAQALLSRITRKAHTIPDKIRKVNATRDIEKVKAEFPQVIFGDNGNEGQLCGGALRGVNERDRAKACGDKGLSTKGASAGKKLVVDFFCLCAMRMDSNQEGIDNVCGVYVGSGKKKGNHGWSTVCPSTSSTMWASIKKECGNLLHQHPKSTAEGHGVVDDFLRHLKSGGVYRWGENGKESDRKAGMLGTSLGEKGNNGNDLICDGSKGNNKGTPPGGVCVYYGHGKWNDNINWLKQFKAALATVEDANNQTVSIQLDIQKLQMLQHRAEEIYETTKAISGIQKPIGLTAFPNATTKRLTSYNAAWRYHPHAHFILPWVLLL</sequence>
<gene>
    <name evidence="11" type="ORF">TCIL3000_0_12340</name>
</gene>
<feature type="domain" description="Trypanosome variant surface glycoprotein B-type N-terminal" evidence="10">
    <location>
        <begin position="99"/>
        <end position="356"/>
    </location>
</feature>
<dbReference type="AlphaFoldDB" id="F9WG60"/>
<evidence type="ECO:0000256" key="4">
    <source>
        <dbReference type="ARBA" id="ARBA00022622"/>
    </source>
</evidence>
<dbReference type="Proteomes" id="UP000000702">
    <property type="component" value="Unassembled WGS sequence"/>
</dbReference>
<keyword evidence="4" id="KW-0336">GPI-anchor</keyword>
<evidence type="ECO:0000256" key="6">
    <source>
        <dbReference type="ARBA" id="ARBA00023136"/>
    </source>
</evidence>
<comment type="caution">
    <text evidence="11">The sequence shown here is derived from an EMBL/GenBank/DDBJ whole genome shotgun (WGS) entry which is preliminary data.</text>
</comment>
<comment type="function">
    <text evidence="1">VSG forms a coat on the surface of the parasite. The trypanosome evades the immune response of the host by expressing a series of antigenically distinct VSGs from an estimated 1000 VSG genes.</text>
</comment>
<reference evidence="11 12" key="2">
    <citation type="journal article" date="2012" name="Proc. Natl. Acad. Sci. U.S.A.">
        <title>Antigenic diversity is generated by distinct evolutionary mechanisms in African trypanosome species.</title>
        <authorList>
            <person name="Jackson A.P."/>
            <person name="Berry A."/>
            <person name="Aslett M."/>
            <person name="Allison H.C."/>
            <person name="Burton P."/>
            <person name="Vavrova-Anderson J."/>
            <person name="Brown R."/>
            <person name="Browne H."/>
            <person name="Corton N."/>
            <person name="Hauser H."/>
            <person name="Gamble J."/>
            <person name="Gilderthorp R."/>
            <person name="Marcello L."/>
            <person name="McQuillan J."/>
            <person name="Otto T.D."/>
            <person name="Quail M.A."/>
            <person name="Sanders M.J."/>
            <person name="van Tonder A."/>
            <person name="Ginger M.L."/>
            <person name="Field M.C."/>
            <person name="Barry J.D."/>
            <person name="Hertz-Fowler C."/>
            <person name="Berriman M."/>
        </authorList>
    </citation>
    <scope>NUCLEOTIDE SEQUENCE [LARGE SCALE GENOMIC DNA]</scope>
    <source>
        <strain evidence="11 12">IL3000</strain>
    </source>
</reference>
<evidence type="ECO:0000259" key="10">
    <source>
        <dbReference type="Pfam" id="PF13206"/>
    </source>
</evidence>
<keyword evidence="5 9" id="KW-0732">Signal</keyword>
<reference evidence="12" key="1">
    <citation type="submission" date="2011-07" db="EMBL/GenBank/DDBJ databases">
        <title>Divergent evolution of antigenic variation in African trypanosomes.</title>
        <authorList>
            <person name="Jackson A.P."/>
            <person name="Berry A."/>
            <person name="Allison H.C."/>
            <person name="Burton P."/>
            <person name="Anderson J."/>
            <person name="Aslett M."/>
            <person name="Brown R."/>
            <person name="Corton N."/>
            <person name="Harris D."/>
            <person name="Hauser H."/>
            <person name="Gamble J."/>
            <person name="Gilderthorp R."/>
            <person name="McQuillan J."/>
            <person name="Quail M.A."/>
            <person name="Sanders M."/>
            <person name="Van Tonder A."/>
            <person name="Ginger M.L."/>
            <person name="Donelson J.E."/>
            <person name="Field M.C."/>
            <person name="Barry J.D."/>
            <person name="Berriman M."/>
            <person name="Hertz-Fowler C."/>
        </authorList>
    </citation>
    <scope>NUCLEOTIDE SEQUENCE [LARGE SCALE GENOMIC DNA]</scope>
    <source>
        <strain evidence="12">IL3000</strain>
    </source>
</reference>